<feature type="region of interest" description="Disordered" evidence="1">
    <location>
        <begin position="358"/>
        <end position="395"/>
    </location>
</feature>
<evidence type="ECO:0000313" key="2">
    <source>
        <dbReference type="EnsemblMetazoa" id="ACHR001268-PA"/>
    </source>
</evidence>
<protein>
    <submittedName>
        <fullName evidence="2">Uncharacterized protein</fullName>
    </submittedName>
</protein>
<evidence type="ECO:0000313" key="3">
    <source>
        <dbReference type="Proteomes" id="UP000075881"/>
    </source>
</evidence>
<feature type="compositionally biased region" description="Low complexity" evidence="1">
    <location>
        <begin position="141"/>
        <end position="155"/>
    </location>
</feature>
<reference evidence="2" key="2">
    <citation type="submission" date="2020-05" db="UniProtKB">
        <authorList>
            <consortium name="EnsemblMetazoa"/>
        </authorList>
    </citation>
    <scope>IDENTIFICATION</scope>
    <source>
        <strain evidence="2">ACHKN1017</strain>
    </source>
</reference>
<name>A0A182JRY6_9DIPT</name>
<dbReference type="InterPro" id="IPR026135">
    <property type="entry name" value="C6orf15"/>
</dbReference>
<proteinExistence type="predicted"/>
<feature type="region of interest" description="Disordered" evidence="1">
    <location>
        <begin position="232"/>
        <end position="280"/>
    </location>
</feature>
<feature type="compositionally biased region" description="Acidic residues" evidence="1">
    <location>
        <begin position="236"/>
        <end position="256"/>
    </location>
</feature>
<dbReference type="Proteomes" id="UP000075881">
    <property type="component" value="Unassembled WGS sequence"/>
</dbReference>
<feature type="compositionally biased region" description="Polar residues" evidence="1">
    <location>
        <begin position="125"/>
        <end position="135"/>
    </location>
</feature>
<accession>A0A182JRY6</accession>
<organism evidence="2 3">
    <name type="scientific">Anopheles christyi</name>
    <dbReference type="NCBI Taxonomy" id="43041"/>
    <lineage>
        <taxon>Eukaryota</taxon>
        <taxon>Metazoa</taxon>
        <taxon>Ecdysozoa</taxon>
        <taxon>Arthropoda</taxon>
        <taxon>Hexapoda</taxon>
        <taxon>Insecta</taxon>
        <taxon>Pterygota</taxon>
        <taxon>Neoptera</taxon>
        <taxon>Endopterygota</taxon>
        <taxon>Diptera</taxon>
        <taxon>Nematocera</taxon>
        <taxon>Culicoidea</taxon>
        <taxon>Culicidae</taxon>
        <taxon>Anophelinae</taxon>
        <taxon>Anopheles</taxon>
    </lineage>
</organism>
<feature type="compositionally biased region" description="Polar residues" evidence="1">
    <location>
        <begin position="270"/>
        <end position="280"/>
    </location>
</feature>
<feature type="region of interest" description="Disordered" evidence="1">
    <location>
        <begin position="1"/>
        <end position="155"/>
    </location>
</feature>
<dbReference type="GO" id="GO:0030198">
    <property type="term" value="P:extracellular matrix organization"/>
    <property type="evidence" value="ECO:0007669"/>
    <property type="project" value="TreeGrafter"/>
</dbReference>
<dbReference type="PANTHER" id="PTHR15817">
    <property type="entry name" value="STG PROTEIN"/>
    <property type="match status" value="1"/>
</dbReference>
<dbReference type="GO" id="GO:0031012">
    <property type="term" value="C:extracellular matrix"/>
    <property type="evidence" value="ECO:0007669"/>
    <property type="project" value="TreeGrafter"/>
</dbReference>
<keyword evidence="3" id="KW-1185">Reference proteome</keyword>
<dbReference type="VEuPathDB" id="VectorBase:ACHR001268"/>
<feature type="compositionally biased region" description="Polar residues" evidence="1">
    <location>
        <begin position="63"/>
        <end position="72"/>
    </location>
</feature>
<feature type="compositionally biased region" description="Low complexity" evidence="1">
    <location>
        <begin position="74"/>
        <end position="83"/>
    </location>
</feature>
<dbReference type="STRING" id="43041.A0A182JRY6"/>
<feature type="compositionally biased region" description="Polar residues" evidence="1">
    <location>
        <begin position="11"/>
        <end position="33"/>
    </location>
</feature>
<sequence>MASAQGRKNGGTAQTQVSGTYTGTGSFSASAQTSDKDRAAQAQVSGGKEGAMSSSQGTGGVGKSQSLVQVDSKTGGTSATSQSGGLGHESQSEVVANEKGGLADAQSSGPGQTSSQAQIGFRPQGESTVDQQNIFNGGGQASAQSGAHTGQSQSQISGNFKFGIAYHGAAQAASGTKEQVDTYRAKSKPLFQSIGLFGKSTGSTVRKESVDTNGMRTRTSQQSLVNFISTTLPPLGEEDEYEDVDDEEEEYDDEYEAPSKITRSGDKATTDANSSVKTTPVSYVATEPSTVTVRTNGNGRVFTQGGPTQKQTAFVPHGDNFRLVQTQNGRSTVHAVTTERTQQTVVNAASTTPKYTTRYLPTKKDTSTTTASVDEVEEEPEPEAGPTQRTGHPDSYISVTKQVTGIDEKSKVPAIPGKNYESTYYTKSSTCGYFTFSCNIVYGENGRSKICRPKPPANGKC</sequence>
<dbReference type="AlphaFoldDB" id="A0A182JRY6"/>
<dbReference type="PANTHER" id="PTHR15817:SF2">
    <property type="entry name" value="SIMILAR TO RIKEN CDNA 2300002M23"/>
    <property type="match status" value="1"/>
</dbReference>
<dbReference type="EnsemblMetazoa" id="ACHR001268-RA">
    <property type="protein sequence ID" value="ACHR001268-PA"/>
    <property type="gene ID" value="ACHR001268"/>
</dbReference>
<feature type="compositionally biased region" description="Polar residues" evidence="1">
    <location>
        <begin position="105"/>
        <end position="118"/>
    </location>
</feature>
<evidence type="ECO:0000256" key="1">
    <source>
        <dbReference type="SAM" id="MobiDB-lite"/>
    </source>
</evidence>
<reference evidence="3" key="1">
    <citation type="submission" date="2013-03" db="EMBL/GenBank/DDBJ databases">
        <title>The Genome Sequence of Anopheles christyi ACHKN1017.</title>
        <authorList>
            <consortium name="The Broad Institute Genomics Platform"/>
            <person name="Neafsey D.E."/>
            <person name="Besansky N."/>
            <person name="Walker B."/>
            <person name="Young S.K."/>
            <person name="Zeng Q."/>
            <person name="Gargeya S."/>
            <person name="Fitzgerald M."/>
            <person name="Haas B."/>
            <person name="Abouelleil A."/>
            <person name="Allen A.W."/>
            <person name="Alvarado L."/>
            <person name="Arachchi H.M."/>
            <person name="Berlin A.M."/>
            <person name="Chapman S.B."/>
            <person name="Gainer-Dewar J."/>
            <person name="Goldberg J."/>
            <person name="Griggs A."/>
            <person name="Gujja S."/>
            <person name="Hansen M."/>
            <person name="Howarth C."/>
            <person name="Imamovic A."/>
            <person name="Ireland A."/>
            <person name="Larimer J."/>
            <person name="McCowan C."/>
            <person name="Murphy C."/>
            <person name="Pearson M."/>
            <person name="Poon T.W."/>
            <person name="Priest M."/>
            <person name="Roberts A."/>
            <person name="Saif S."/>
            <person name="Shea T."/>
            <person name="Sisk P."/>
            <person name="Sykes S."/>
            <person name="Wortman J."/>
            <person name="Nusbaum C."/>
            <person name="Birren B."/>
        </authorList>
    </citation>
    <scope>NUCLEOTIDE SEQUENCE [LARGE SCALE GENOMIC DNA]</scope>
    <source>
        <strain evidence="3">ACHKN1017</strain>
    </source>
</reference>